<comment type="caution">
    <text evidence="1">The sequence shown here is derived from an EMBL/GenBank/DDBJ whole genome shotgun (WGS) entry which is preliminary data.</text>
</comment>
<accession>A0A844KH15</accession>
<dbReference type="RefSeq" id="WP_055158427.1">
    <property type="nucleotide sequence ID" value="NZ_JADPGZ010000021.1"/>
</dbReference>
<keyword evidence="2" id="KW-1185">Reference proteome</keyword>
<reference evidence="1 2" key="1">
    <citation type="journal article" date="2019" name="Nat. Med.">
        <title>A library of human gut bacterial isolates paired with longitudinal multiomics data enables mechanistic microbiome research.</title>
        <authorList>
            <person name="Poyet M."/>
            <person name="Groussin M."/>
            <person name="Gibbons S.M."/>
            <person name="Avila-Pacheco J."/>
            <person name="Jiang X."/>
            <person name="Kearney S.M."/>
            <person name="Perrotta A.R."/>
            <person name="Berdy B."/>
            <person name="Zhao S."/>
            <person name="Lieberman T.D."/>
            <person name="Swanson P.K."/>
            <person name="Smith M."/>
            <person name="Roesemann S."/>
            <person name="Alexander J.E."/>
            <person name="Rich S.A."/>
            <person name="Livny J."/>
            <person name="Vlamakis H."/>
            <person name="Clish C."/>
            <person name="Bullock K."/>
            <person name="Deik A."/>
            <person name="Scott J."/>
            <person name="Pierce K.A."/>
            <person name="Xavier R.J."/>
            <person name="Alm E.J."/>
        </authorList>
    </citation>
    <scope>NUCLEOTIDE SEQUENCE [LARGE SCALE GENOMIC DNA]</scope>
    <source>
        <strain evidence="1 2">BIOML-A1</strain>
    </source>
</reference>
<dbReference type="Proteomes" id="UP000448177">
    <property type="component" value="Unassembled WGS sequence"/>
</dbReference>
<protein>
    <submittedName>
        <fullName evidence="1">Uncharacterized protein</fullName>
    </submittedName>
</protein>
<organism evidence="1 2">
    <name type="scientific">Mediterraneibacter faecis</name>
    <dbReference type="NCBI Taxonomy" id="592978"/>
    <lineage>
        <taxon>Bacteria</taxon>
        <taxon>Bacillati</taxon>
        <taxon>Bacillota</taxon>
        <taxon>Clostridia</taxon>
        <taxon>Lachnospirales</taxon>
        <taxon>Lachnospiraceae</taxon>
        <taxon>Mediterraneibacter</taxon>
    </lineage>
</organism>
<dbReference type="EMBL" id="WNAF01000018">
    <property type="protein sequence ID" value="MTR77979.1"/>
    <property type="molecule type" value="Genomic_DNA"/>
</dbReference>
<evidence type="ECO:0000313" key="1">
    <source>
        <dbReference type="EMBL" id="MTR77979.1"/>
    </source>
</evidence>
<dbReference type="GeneID" id="303257202"/>
<sequence length="83" mass="9655">MSDVPYLKDVDKIYTTLSDKKYTENNNRKWFEKNYTKEVRAQIKDLKYAPNNKGYAQDYIGISISAKNVNAIKYGNSWTCSTT</sequence>
<dbReference type="AlphaFoldDB" id="A0A844KH15"/>
<evidence type="ECO:0000313" key="2">
    <source>
        <dbReference type="Proteomes" id="UP000448177"/>
    </source>
</evidence>
<gene>
    <name evidence="1" type="ORF">GMD21_15265</name>
</gene>
<name>A0A844KH15_9FIRM</name>
<proteinExistence type="predicted"/>